<keyword evidence="2" id="KW-1185">Reference proteome</keyword>
<gene>
    <name evidence="1" type="ORF">GRJ2_002884100</name>
</gene>
<accession>A0ABC9Y2C6</accession>
<dbReference type="PANTHER" id="PTHR33332">
    <property type="entry name" value="REVERSE TRANSCRIPTASE DOMAIN-CONTAINING PROTEIN"/>
    <property type="match status" value="1"/>
</dbReference>
<evidence type="ECO:0000313" key="2">
    <source>
        <dbReference type="Proteomes" id="UP001623348"/>
    </source>
</evidence>
<organism evidence="1 2">
    <name type="scientific">Grus japonensis</name>
    <name type="common">Japanese crane</name>
    <name type="synonym">Red-crowned crane</name>
    <dbReference type="NCBI Taxonomy" id="30415"/>
    <lineage>
        <taxon>Eukaryota</taxon>
        <taxon>Metazoa</taxon>
        <taxon>Chordata</taxon>
        <taxon>Craniata</taxon>
        <taxon>Vertebrata</taxon>
        <taxon>Euteleostomi</taxon>
        <taxon>Archelosauria</taxon>
        <taxon>Archosauria</taxon>
        <taxon>Dinosauria</taxon>
        <taxon>Saurischia</taxon>
        <taxon>Theropoda</taxon>
        <taxon>Coelurosauria</taxon>
        <taxon>Aves</taxon>
        <taxon>Neognathae</taxon>
        <taxon>Neoaves</taxon>
        <taxon>Gruiformes</taxon>
        <taxon>Gruidae</taxon>
        <taxon>Grus</taxon>
    </lineage>
</organism>
<dbReference type="AlphaFoldDB" id="A0ABC9Y2C6"/>
<dbReference type="EMBL" id="BAAFJT010000040">
    <property type="protein sequence ID" value="GAB0204185.1"/>
    <property type="molecule type" value="Genomic_DNA"/>
</dbReference>
<proteinExistence type="predicted"/>
<comment type="caution">
    <text evidence="1">The sequence shown here is derived from an EMBL/GenBank/DDBJ whole genome shotgun (WGS) entry which is preliminary data.</text>
</comment>
<name>A0ABC9Y2C6_GRUJA</name>
<dbReference type="Proteomes" id="UP001623348">
    <property type="component" value="Unassembled WGS sequence"/>
</dbReference>
<protein>
    <submittedName>
        <fullName evidence="1">Mitochondrial enolase superfamily member 1</fullName>
    </submittedName>
</protein>
<reference evidence="1 2" key="1">
    <citation type="submission" date="2024-06" db="EMBL/GenBank/DDBJ databases">
        <title>The draft genome of Grus japonensis, version 3.</title>
        <authorList>
            <person name="Nabeshima K."/>
            <person name="Suzuki S."/>
            <person name="Onuma M."/>
        </authorList>
    </citation>
    <scope>NUCLEOTIDE SEQUENCE [LARGE SCALE GENOMIC DNA]</scope>
    <source>
        <strain evidence="1 2">451A</strain>
    </source>
</reference>
<evidence type="ECO:0000313" key="1">
    <source>
        <dbReference type="EMBL" id="GAB0204185.1"/>
    </source>
</evidence>
<sequence>MVVQLFRGTQTDKTMSKRNLMKVNKDECKVLRLGRNIAGHQYMLWTDWLHISSAEEDLRVLVDNKLTMSQQCNLMAKVANSLLGCIRKGIASMWWEVISLLSTGKAITGVLCPVLRSPVQERDGLTGPSPVKGHKDD</sequence>